<dbReference type="PATRIC" id="fig|69222.5.peg.4025"/>
<dbReference type="Proteomes" id="UP000019918">
    <property type="component" value="Unassembled WGS sequence"/>
</dbReference>
<sequence length="74" mass="8653">MSQSQQRFSDETGATCFSEASNMLCKGDYSRIRLDWEVTTDEFFHLVWDCGNVQTKVIRERDRFYVVAGQCDDE</sequence>
<dbReference type="STRING" id="69222.BG55_19735"/>
<dbReference type="EMBL" id="JFHN01000069">
    <property type="protein sequence ID" value="EXU74021.1"/>
    <property type="molecule type" value="Genomic_DNA"/>
</dbReference>
<dbReference type="RefSeq" id="WP_034940576.1">
    <property type="nucleotide sequence ID" value="NZ_JFHN01000069.1"/>
</dbReference>
<name>A0A014LWP6_9GAMM</name>
<organism evidence="1 2">
    <name type="scientific">Erwinia mallotivora</name>
    <dbReference type="NCBI Taxonomy" id="69222"/>
    <lineage>
        <taxon>Bacteria</taxon>
        <taxon>Pseudomonadati</taxon>
        <taxon>Pseudomonadota</taxon>
        <taxon>Gammaproteobacteria</taxon>
        <taxon>Enterobacterales</taxon>
        <taxon>Erwiniaceae</taxon>
        <taxon>Erwinia</taxon>
    </lineage>
</organism>
<reference evidence="1 2" key="1">
    <citation type="submission" date="2014-02" db="EMBL/GenBank/DDBJ databases">
        <title>Draft genome of Erwinia mallotivora strain BT-MARDI, a papaya dieback pathogen.</title>
        <authorList>
            <person name="Redzuan R."/>
            <person name="Abu Bakar N."/>
            <person name="Badrun R."/>
            <person name="Mohd Raih M.F."/>
            <person name="Rozano L."/>
            <person name="Mat Amin N."/>
        </authorList>
    </citation>
    <scope>NUCLEOTIDE SEQUENCE [LARGE SCALE GENOMIC DNA]</scope>
    <source>
        <strain evidence="1 2">BT-MARDI</strain>
    </source>
</reference>
<protein>
    <submittedName>
        <fullName evidence="1">Uncharacterized protein</fullName>
    </submittedName>
</protein>
<evidence type="ECO:0000313" key="1">
    <source>
        <dbReference type="EMBL" id="EXU74021.1"/>
    </source>
</evidence>
<proteinExistence type="predicted"/>
<gene>
    <name evidence="1" type="ORF">BG55_19735</name>
</gene>
<dbReference type="AlphaFoldDB" id="A0A014LWP6"/>
<evidence type="ECO:0000313" key="2">
    <source>
        <dbReference type="Proteomes" id="UP000019918"/>
    </source>
</evidence>
<keyword evidence="2" id="KW-1185">Reference proteome</keyword>
<comment type="caution">
    <text evidence="1">The sequence shown here is derived from an EMBL/GenBank/DDBJ whole genome shotgun (WGS) entry which is preliminary data.</text>
</comment>
<accession>A0A014LWP6</accession>
<dbReference type="OrthoDB" id="6520322at2"/>